<dbReference type="PANTHER" id="PTHR41394:SF5">
    <property type="entry name" value="SLC41A_MGTE INTEGRAL MEMBRANE DOMAIN-CONTAINING PROTEIN"/>
    <property type="match status" value="1"/>
</dbReference>
<keyword evidence="4 9" id="KW-0812">Transmembrane</keyword>
<evidence type="ECO:0000256" key="8">
    <source>
        <dbReference type="PROSITE-ProRule" id="PRU00703"/>
    </source>
</evidence>
<feature type="domain" description="CBS" evidence="10">
    <location>
        <begin position="201"/>
        <end position="257"/>
    </location>
</feature>
<keyword evidence="7 9" id="KW-0472">Membrane</keyword>
<proteinExistence type="inferred from homology"/>
<dbReference type="SUPFAM" id="SSF54631">
    <property type="entry name" value="CBS-domain pair"/>
    <property type="match status" value="1"/>
</dbReference>
<reference evidence="11 12" key="1">
    <citation type="submission" date="2020-03" db="EMBL/GenBank/DDBJ databases">
        <title>Genomic Encyclopedia of Type Strains, Phase IV (KMG-IV): sequencing the most valuable type-strain genomes for metagenomic binning, comparative biology and taxonomic classification.</title>
        <authorList>
            <person name="Goeker M."/>
        </authorList>
    </citation>
    <scope>NUCLEOTIDE SEQUENCE [LARGE SCALE GENOMIC DNA]</scope>
    <source>
        <strain evidence="11 12">DSM 105096</strain>
    </source>
</reference>
<protein>
    <submittedName>
        <fullName evidence="11">Magnesium transporter</fullName>
    </submittedName>
</protein>
<dbReference type="Pfam" id="PF03448">
    <property type="entry name" value="MgtE_N"/>
    <property type="match status" value="1"/>
</dbReference>
<dbReference type="Proteomes" id="UP000770785">
    <property type="component" value="Unassembled WGS sequence"/>
</dbReference>
<dbReference type="InterPro" id="IPR036739">
    <property type="entry name" value="SLC41_membr_dom_sf"/>
</dbReference>
<organism evidence="11 12">
    <name type="scientific">Neolewinella antarctica</name>
    <dbReference type="NCBI Taxonomy" id="442734"/>
    <lineage>
        <taxon>Bacteria</taxon>
        <taxon>Pseudomonadati</taxon>
        <taxon>Bacteroidota</taxon>
        <taxon>Saprospiria</taxon>
        <taxon>Saprospirales</taxon>
        <taxon>Lewinellaceae</taxon>
        <taxon>Neolewinella</taxon>
    </lineage>
</organism>
<dbReference type="RefSeq" id="WP_168038524.1">
    <property type="nucleotide sequence ID" value="NZ_JAATJH010000005.1"/>
</dbReference>
<evidence type="ECO:0000256" key="9">
    <source>
        <dbReference type="SAM" id="Phobius"/>
    </source>
</evidence>
<name>A0ABX0XEU0_9BACT</name>
<keyword evidence="12" id="KW-1185">Reference proteome</keyword>
<dbReference type="SUPFAM" id="SSF158791">
    <property type="entry name" value="MgtE N-terminal domain-like"/>
    <property type="match status" value="1"/>
</dbReference>
<evidence type="ECO:0000256" key="3">
    <source>
        <dbReference type="ARBA" id="ARBA00022448"/>
    </source>
</evidence>
<dbReference type="SMART" id="SM00924">
    <property type="entry name" value="MgtE_N"/>
    <property type="match status" value="1"/>
</dbReference>
<evidence type="ECO:0000256" key="6">
    <source>
        <dbReference type="ARBA" id="ARBA00022989"/>
    </source>
</evidence>
<feature type="transmembrane region" description="Helical" evidence="9">
    <location>
        <begin position="422"/>
        <end position="450"/>
    </location>
</feature>
<dbReference type="InterPro" id="IPR046342">
    <property type="entry name" value="CBS_dom_sf"/>
</dbReference>
<dbReference type="Gene3D" id="3.10.580.10">
    <property type="entry name" value="CBS-domain"/>
    <property type="match status" value="1"/>
</dbReference>
<evidence type="ECO:0000313" key="11">
    <source>
        <dbReference type="EMBL" id="NJC27424.1"/>
    </source>
</evidence>
<feature type="transmembrane region" description="Helical" evidence="9">
    <location>
        <begin position="357"/>
        <end position="378"/>
    </location>
</feature>
<evidence type="ECO:0000313" key="12">
    <source>
        <dbReference type="Proteomes" id="UP000770785"/>
    </source>
</evidence>
<comment type="similarity">
    <text evidence="2">Belongs to the SLC41A transporter family.</text>
</comment>
<feature type="transmembrane region" description="Helical" evidence="9">
    <location>
        <begin position="384"/>
        <end position="410"/>
    </location>
</feature>
<dbReference type="InterPro" id="IPR006667">
    <property type="entry name" value="SLC41_membr_dom"/>
</dbReference>
<keyword evidence="3" id="KW-0813">Transport</keyword>
<comment type="subcellular location">
    <subcellularLocation>
        <location evidence="1">Membrane</location>
        <topology evidence="1">Multi-pass membrane protein</topology>
    </subcellularLocation>
</comment>
<dbReference type="PANTHER" id="PTHR41394">
    <property type="entry name" value="MAGNESIUM TRANSPORTER MGTE"/>
    <property type="match status" value="1"/>
</dbReference>
<dbReference type="EMBL" id="JAATJH010000005">
    <property type="protein sequence ID" value="NJC27424.1"/>
    <property type="molecule type" value="Genomic_DNA"/>
</dbReference>
<dbReference type="InterPro" id="IPR006668">
    <property type="entry name" value="Mg_transptr_MgtE_intracell_dom"/>
</dbReference>
<evidence type="ECO:0000256" key="7">
    <source>
        <dbReference type="ARBA" id="ARBA00023136"/>
    </source>
</evidence>
<dbReference type="Pfam" id="PF01769">
    <property type="entry name" value="MgtE"/>
    <property type="match status" value="1"/>
</dbReference>
<comment type="caution">
    <text evidence="11">The sequence shown here is derived from an EMBL/GenBank/DDBJ whole genome shotgun (WGS) entry which is preliminary data.</text>
</comment>
<keyword evidence="5" id="KW-0460">Magnesium</keyword>
<dbReference type="Gene3D" id="1.10.357.20">
    <property type="entry name" value="SLC41 divalent cation transporters, integral membrane domain"/>
    <property type="match status" value="1"/>
</dbReference>
<evidence type="ECO:0000256" key="2">
    <source>
        <dbReference type="ARBA" id="ARBA00009749"/>
    </source>
</evidence>
<dbReference type="PROSITE" id="PS51371">
    <property type="entry name" value="CBS"/>
    <property type="match status" value="1"/>
</dbReference>
<evidence type="ECO:0000256" key="4">
    <source>
        <dbReference type="ARBA" id="ARBA00022692"/>
    </source>
</evidence>
<keyword evidence="6 9" id="KW-1133">Transmembrane helix</keyword>
<accession>A0ABX0XEU0</accession>
<sequence>MRSANDNTPSHPNTMENTASIPKQLLIENYFQQYPMEAALLLDTFPVDTILTYLGNVPTDDAVAVFSRLNPDTAATLIENMDDQLFFTLFSQIDSHLGARLLSRLDKGEADSKLLLLSGILSTEIREFMVYRPQTAGYLMDTSVTTFNLENTAQNVLDKIRKLADRRVTSVYITDESGNLCGMIPLQVIAISEPSEKLKNLMHVAPTINALSPREEVLTIMENEDLLQIPVTDINNKFLGIIRNEALINATRQELTEDMQAMFGASREEKALSTVGTAIKSRLPWLQVNLATAFLASFVVGMFEETIAQITILAVFLPVVAGQSGNTGSQALAVTMRGLALREVRISQWFVVARKEILVGLINGFAVAATTGFIVYFWADSFGIALVIGISMVISMMIAGFAGAVIPMGLQAIGQDPATSSSIILTTVTDICGFLSFLGLASALASVLGII</sequence>
<evidence type="ECO:0000259" key="10">
    <source>
        <dbReference type="PROSITE" id="PS51371"/>
    </source>
</evidence>
<gene>
    <name evidence="11" type="ORF">GGR27_002941</name>
</gene>
<dbReference type="InterPro" id="IPR000644">
    <property type="entry name" value="CBS_dom"/>
</dbReference>
<keyword evidence="8" id="KW-0129">CBS domain</keyword>
<dbReference type="SUPFAM" id="SSF161093">
    <property type="entry name" value="MgtE membrane domain-like"/>
    <property type="match status" value="1"/>
</dbReference>
<evidence type="ECO:0000256" key="5">
    <source>
        <dbReference type="ARBA" id="ARBA00022842"/>
    </source>
</evidence>
<dbReference type="Pfam" id="PF00571">
    <property type="entry name" value="CBS"/>
    <property type="match status" value="1"/>
</dbReference>
<evidence type="ECO:0000256" key="1">
    <source>
        <dbReference type="ARBA" id="ARBA00004141"/>
    </source>
</evidence>